<dbReference type="EMBL" id="VCGU01000007">
    <property type="protein sequence ID" value="TRY73355.1"/>
    <property type="molecule type" value="Genomic_DNA"/>
</dbReference>
<dbReference type="PROSITE" id="PS50022">
    <property type="entry name" value="FA58C_3"/>
    <property type="match status" value="1"/>
</dbReference>
<dbReference type="AlphaFoldDB" id="A0A553P6P8"/>
<dbReference type="Pfam" id="PF00754">
    <property type="entry name" value="F5_F8_type_C"/>
    <property type="match status" value="1"/>
</dbReference>
<keyword evidence="1" id="KW-0732">Signal</keyword>
<name>A0A553P6P8_TIGCA</name>
<dbReference type="InterPro" id="IPR008979">
    <property type="entry name" value="Galactose-bd-like_sf"/>
</dbReference>
<evidence type="ECO:0000256" key="1">
    <source>
        <dbReference type="SAM" id="SignalP"/>
    </source>
</evidence>
<comment type="caution">
    <text evidence="3">The sequence shown here is derived from an EMBL/GenBank/DDBJ whole genome shotgun (WGS) entry which is preliminary data.</text>
</comment>
<feature type="chain" id="PRO_5021938605" description="F5/8 type C domain-containing protein" evidence="1">
    <location>
        <begin position="27"/>
        <end position="374"/>
    </location>
</feature>
<evidence type="ECO:0000259" key="2">
    <source>
        <dbReference type="PROSITE" id="PS50022"/>
    </source>
</evidence>
<accession>A0A553P6P8</accession>
<organism evidence="3 4">
    <name type="scientific">Tigriopus californicus</name>
    <name type="common">Marine copepod</name>
    <dbReference type="NCBI Taxonomy" id="6832"/>
    <lineage>
        <taxon>Eukaryota</taxon>
        <taxon>Metazoa</taxon>
        <taxon>Ecdysozoa</taxon>
        <taxon>Arthropoda</taxon>
        <taxon>Crustacea</taxon>
        <taxon>Multicrustacea</taxon>
        <taxon>Hexanauplia</taxon>
        <taxon>Copepoda</taxon>
        <taxon>Harpacticoida</taxon>
        <taxon>Harpacticidae</taxon>
        <taxon>Tigriopus</taxon>
    </lineage>
</organism>
<protein>
    <recommendedName>
        <fullName evidence="2">F5/8 type C domain-containing protein</fullName>
    </recommendedName>
</protein>
<feature type="domain" description="F5/8 type C" evidence="2">
    <location>
        <begin position="258"/>
        <end position="323"/>
    </location>
</feature>
<proteinExistence type="predicted"/>
<feature type="signal peptide" evidence="1">
    <location>
        <begin position="1"/>
        <end position="26"/>
    </location>
</feature>
<evidence type="ECO:0000313" key="3">
    <source>
        <dbReference type="EMBL" id="TRY73355.1"/>
    </source>
</evidence>
<keyword evidence="4" id="KW-1185">Reference proteome</keyword>
<dbReference type="InterPro" id="IPR000421">
    <property type="entry name" value="FA58C"/>
</dbReference>
<reference evidence="3 4" key="1">
    <citation type="journal article" date="2018" name="Nat. Ecol. Evol.">
        <title>Genomic signatures of mitonuclear coevolution across populations of Tigriopus californicus.</title>
        <authorList>
            <person name="Barreto F.S."/>
            <person name="Watson E.T."/>
            <person name="Lima T.G."/>
            <person name="Willett C.S."/>
            <person name="Edmands S."/>
            <person name="Li W."/>
            <person name="Burton R.S."/>
        </authorList>
    </citation>
    <scope>NUCLEOTIDE SEQUENCE [LARGE SCALE GENOMIC DNA]</scope>
    <source>
        <strain evidence="3 4">San Diego</strain>
    </source>
</reference>
<dbReference type="SUPFAM" id="SSF49785">
    <property type="entry name" value="Galactose-binding domain-like"/>
    <property type="match status" value="1"/>
</dbReference>
<dbReference type="Proteomes" id="UP000318571">
    <property type="component" value="Chromosome 3"/>
</dbReference>
<dbReference type="Gene3D" id="2.60.120.260">
    <property type="entry name" value="Galactose-binding domain-like"/>
    <property type="match status" value="1"/>
</dbReference>
<evidence type="ECO:0000313" key="4">
    <source>
        <dbReference type="Proteomes" id="UP000318571"/>
    </source>
</evidence>
<gene>
    <name evidence="3" type="ORF">TCAL_14638</name>
</gene>
<sequence>MVLISSGHPAFITSITFWTLVSSSQAINIWNISQETMCALHCHVKLDCWAYHFKDLEQPLQEDKPSIQYGHCIHVSRQELVLGDQIPQIPDGYSFKYVVQTNSSNHTQDLTHKIQDEEHIANTGFNQSITVGRTKVFLMEIIANHTYLEAMKTCLSFGGILPMESSDEFMEQMSNVSGNATAPRFISLAQEVIYGEGTKRLVWTLGLVKWEEGQNISRCSRCGIWDFNAGSIQWVKLNPVTKLYEKVDPTDMVSKYYCQYVEGNLATLKSTVASSLRRGAYGPEKVVDGDIFGLGSFWESTYGTPNGEWIVVDLGSRYTITNVLFLAESTLHPNYNRKMTVWVDGIPPIKGGQCECVGRKFICVYFSFKYGYIN</sequence>